<proteinExistence type="predicted"/>
<dbReference type="GO" id="GO:0003841">
    <property type="term" value="F:1-acylglycerol-3-phosphate O-acyltransferase activity"/>
    <property type="evidence" value="ECO:0007669"/>
    <property type="project" value="TreeGrafter"/>
</dbReference>
<reference evidence="11 12" key="1">
    <citation type="submission" date="2018-12" db="EMBL/GenBank/DDBJ databases">
        <title>Genome of Verticillium dahliae isolate Getta Getta.</title>
        <authorList>
            <person name="Gardiner D.M."/>
        </authorList>
    </citation>
    <scope>NUCLEOTIDE SEQUENCE [LARGE SCALE GENOMIC DNA]</scope>
    <source>
        <strain evidence="11 12">Getta Getta</strain>
    </source>
</reference>
<dbReference type="SUPFAM" id="SSF51735">
    <property type="entry name" value="NAD(P)-binding Rossmann-fold domains"/>
    <property type="match status" value="1"/>
</dbReference>
<evidence type="ECO:0000256" key="1">
    <source>
        <dbReference type="ARBA" id="ARBA00004127"/>
    </source>
</evidence>
<dbReference type="GO" id="GO:0046474">
    <property type="term" value="P:glycerophospholipid biosynthetic process"/>
    <property type="evidence" value="ECO:0007669"/>
    <property type="project" value="TreeGrafter"/>
</dbReference>
<feature type="transmembrane region" description="Helical" evidence="10">
    <location>
        <begin position="953"/>
        <end position="976"/>
    </location>
</feature>
<keyword evidence="4" id="KW-0808">Transferase</keyword>
<dbReference type="GO" id="GO:0055085">
    <property type="term" value="P:transmembrane transport"/>
    <property type="evidence" value="ECO:0007669"/>
    <property type="project" value="InterPro"/>
</dbReference>
<dbReference type="Gene3D" id="3.40.50.720">
    <property type="entry name" value="NAD(P)-binding Rossmann-like Domain"/>
    <property type="match status" value="1"/>
</dbReference>
<dbReference type="InterPro" id="IPR004299">
    <property type="entry name" value="MBOAT_fam"/>
</dbReference>
<keyword evidence="6 10" id="KW-1133">Transmembrane helix</keyword>
<dbReference type="GO" id="GO:0016020">
    <property type="term" value="C:membrane"/>
    <property type="evidence" value="ECO:0007669"/>
    <property type="project" value="TreeGrafter"/>
</dbReference>
<accession>A0A444RIV3</accession>
<evidence type="ECO:0000256" key="9">
    <source>
        <dbReference type="SAM" id="MobiDB-lite"/>
    </source>
</evidence>
<keyword evidence="3" id="KW-0762">Sugar transport</keyword>
<sequence>MRADASPDRPRAKEYSTTPVADGSCAARLNLPASCDPPPLDRPGRQLVWAVFGGTGHMGRSLVKCALSRGDLVVSVGRLFETNVEAMSEAADSDNFLGTLCDVRSADSVERAVKMVLDRFGRVDVIANCSGYGVIGACEDQDEHDLRNQFETNLMGTLNIIQASLPYFRKQQGGRYLIFSSTSGALGVPGLGPYCATKYAVEGLVEAMLYETDSINVKATLVEPGLKNEDFELRPMGSRAGSRSPGGHERDGFLSRSPSRRPQQQSLAAQISKVDNSPGASILAYCFSSISMTVVNKFVVSGKFWNLNFFYLAVQAIVCVTTIQICKNVGMIRVLAPFDQEKAKKWFPISLLLVGMIYTSTKALQFLSVPVYTIFKNLTIIVIAYGEVLWFGGSVTPLALLSFGLMVLSSVVAAWADIQHAIYGSVGEHDASAAMSTLNAGYAWMGFNVFCTAAYVLGMRKVIKKMNFKDWDTMFYNNLLTIPVLIVCSLLLEDWSSENLTKNFPPATRNGLFIGMIYSGLCAIFISAQQLPKMLPLINKPFELLSPGLGVPTDDIKLVFSWLLSYPLAALLKCIPDSRPDLKNIYVISASIFYLVGLFNLWAGLQTLFISSAGTYLIANTFRHSPFMPWIGFVFVMGHLSINQISRQLESNPADVDITGAQMVLVMKLSAFCWNVADGQLPSDHLSDFQKDRKLVELPPLLEYAGYVMFFPSLFGGPTFEYVEYRRWLDTSMFDLPPNLEASKKPPVRRQRKVPRSGTPAAWKAASGLMWIAFFVFMSGSFSPSRLTHPALLEHGFIRRVWILYCVGLTARMKYYGAWSLAEGACILTGLGYNGVDPITGRVSWNRLQNIDPRGVELAQNVRGYLGSWNMNTNKWLRNYVYLRVTPRGKKPGFRASLMTFGTSALWHGFYPGYYMTFILASLIQTVAKNFRRYVRPFFLDPDSGLPNRKKKYYDVLSFLTTQVVMSFAVAPFLILSFSGSVLVWSRVYFFAIVGVAVSMGFFASPGKQILKQGLESRQRRPGIQLGRTLSSDSLVGREPVLGVAADPERELDEAVQEIRAEVEARHRVKTRHHKA</sequence>
<dbReference type="EMBL" id="RSDZ01000398">
    <property type="protein sequence ID" value="RXG41066.1"/>
    <property type="molecule type" value="Genomic_DNA"/>
</dbReference>
<dbReference type="InterPro" id="IPR013657">
    <property type="entry name" value="SCL35B1-4/HUT1"/>
</dbReference>
<dbReference type="PANTHER" id="PTHR13906">
    <property type="entry name" value="PORCUPINE"/>
    <property type="match status" value="1"/>
</dbReference>
<keyword evidence="8" id="KW-0012">Acyltransferase</keyword>
<evidence type="ECO:0000256" key="3">
    <source>
        <dbReference type="ARBA" id="ARBA00022597"/>
    </source>
</evidence>
<dbReference type="InterPro" id="IPR049941">
    <property type="entry name" value="LPLAT_7/PORCN-like"/>
</dbReference>
<evidence type="ECO:0000256" key="2">
    <source>
        <dbReference type="ARBA" id="ARBA00022448"/>
    </source>
</evidence>
<name>A0A444RIV3_VERDA</name>
<feature type="transmembrane region" description="Helical" evidence="10">
    <location>
        <begin position="988"/>
        <end position="1011"/>
    </location>
</feature>
<feature type="transmembrane region" description="Helical" evidence="10">
    <location>
        <begin position="761"/>
        <end position="782"/>
    </location>
</feature>
<keyword evidence="2" id="KW-0813">Transport</keyword>
<keyword evidence="5 10" id="KW-0812">Transmembrane</keyword>
<feature type="transmembrane region" description="Helical" evidence="10">
    <location>
        <begin position="512"/>
        <end position="531"/>
    </location>
</feature>
<organism evidence="11 12">
    <name type="scientific">Verticillium dahliae</name>
    <name type="common">Verticillium wilt</name>
    <dbReference type="NCBI Taxonomy" id="27337"/>
    <lineage>
        <taxon>Eukaryota</taxon>
        <taxon>Fungi</taxon>
        <taxon>Dikarya</taxon>
        <taxon>Ascomycota</taxon>
        <taxon>Pezizomycotina</taxon>
        <taxon>Sordariomycetes</taxon>
        <taxon>Hypocreomycetidae</taxon>
        <taxon>Glomerellales</taxon>
        <taxon>Plectosphaerellaceae</taxon>
        <taxon>Verticillium</taxon>
    </lineage>
</organism>
<gene>
    <name evidence="11" type="ORF">VDGE_06289</name>
</gene>
<feature type="transmembrane region" description="Helical" evidence="10">
    <location>
        <begin position="913"/>
        <end position="932"/>
    </location>
</feature>
<evidence type="ECO:0000313" key="12">
    <source>
        <dbReference type="Proteomes" id="UP000288725"/>
    </source>
</evidence>
<comment type="subcellular location">
    <subcellularLocation>
        <location evidence="1">Endomembrane system</location>
        <topology evidence="1">Multi-pass membrane protein</topology>
    </subcellularLocation>
</comment>
<feature type="transmembrane region" description="Helical" evidence="10">
    <location>
        <begin position="585"/>
        <end position="605"/>
    </location>
</feature>
<dbReference type="NCBIfam" id="TIGR00803">
    <property type="entry name" value="nst"/>
    <property type="match status" value="1"/>
</dbReference>
<evidence type="ECO:0000313" key="11">
    <source>
        <dbReference type="EMBL" id="RXG41066.1"/>
    </source>
</evidence>
<evidence type="ECO:0000256" key="6">
    <source>
        <dbReference type="ARBA" id="ARBA00022989"/>
    </source>
</evidence>
<dbReference type="GO" id="GO:0005783">
    <property type="term" value="C:endoplasmic reticulum"/>
    <property type="evidence" value="ECO:0007669"/>
    <property type="project" value="TreeGrafter"/>
</dbReference>
<dbReference type="AlphaFoldDB" id="A0A444RIV3"/>
<dbReference type="InterPro" id="IPR002347">
    <property type="entry name" value="SDR_fam"/>
</dbReference>
<feature type="transmembrane region" description="Helical" evidence="10">
    <location>
        <begin position="305"/>
        <end position="326"/>
    </location>
</feature>
<keyword evidence="7 10" id="KW-0472">Membrane</keyword>
<evidence type="ECO:0000256" key="10">
    <source>
        <dbReference type="SAM" id="Phobius"/>
    </source>
</evidence>
<comment type="caution">
    <text evidence="11">The sequence shown here is derived from an EMBL/GenBank/DDBJ whole genome shotgun (WGS) entry which is preliminary data.</text>
</comment>
<dbReference type="PANTHER" id="PTHR13906:SF4">
    <property type="entry name" value="LYSOPHOSPHOLIPID ACYLTRANSFERASE 6"/>
    <property type="match status" value="1"/>
</dbReference>
<evidence type="ECO:0000256" key="8">
    <source>
        <dbReference type="ARBA" id="ARBA00023315"/>
    </source>
</evidence>
<feature type="region of interest" description="Disordered" evidence="9">
    <location>
        <begin position="232"/>
        <end position="261"/>
    </location>
</feature>
<evidence type="ECO:0000256" key="4">
    <source>
        <dbReference type="ARBA" id="ARBA00022679"/>
    </source>
</evidence>
<dbReference type="Pfam" id="PF08449">
    <property type="entry name" value="UAA"/>
    <property type="match status" value="1"/>
</dbReference>
<dbReference type="PRINTS" id="PR00081">
    <property type="entry name" value="GDHRDH"/>
</dbReference>
<protein>
    <submittedName>
        <fullName evidence="11">Uncharacterized protein</fullName>
    </submittedName>
</protein>
<dbReference type="GO" id="GO:0030258">
    <property type="term" value="P:lipid modification"/>
    <property type="evidence" value="ECO:0007669"/>
    <property type="project" value="TreeGrafter"/>
</dbReference>
<dbReference type="Pfam" id="PF03062">
    <property type="entry name" value="MBOAT"/>
    <property type="match status" value="1"/>
</dbReference>
<dbReference type="GO" id="GO:0047184">
    <property type="term" value="F:1-acylglycerophosphocholine O-acyltransferase activity"/>
    <property type="evidence" value="ECO:0007669"/>
    <property type="project" value="TreeGrafter"/>
</dbReference>
<feature type="transmembrane region" description="Helical" evidence="10">
    <location>
        <begin position="346"/>
        <end position="368"/>
    </location>
</feature>
<dbReference type="Pfam" id="PF00106">
    <property type="entry name" value="adh_short"/>
    <property type="match status" value="1"/>
</dbReference>
<feature type="transmembrane region" description="Helical" evidence="10">
    <location>
        <begin position="442"/>
        <end position="463"/>
    </location>
</feature>
<dbReference type="Proteomes" id="UP000288725">
    <property type="component" value="Chromosome 8"/>
</dbReference>
<dbReference type="InterPro" id="IPR036291">
    <property type="entry name" value="NAD(P)-bd_dom_sf"/>
</dbReference>
<feature type="transmembrane region" description="Helical" evidence="10">
    <location>
        <begin position="625"/>
        <end position="642"/>
    </location>
</feature>
<evidence type="ECO:0000256" key="5">
    <source>
        <dbReference type="ARBA" id="ARBA00022692"/>
    </source>
</evidence>
<evidence type="ECO:0000256" key="7">
    <source>
        <dbReference type="ARBA" id="ARBA00023136"/>
    </source>
</evidence>